<sequence>MKGSWRSKLRSKWRTISVLDDNQKVVHQYSLKVSGELKKKFPRQKRRILHQKDRNLSPTAKNTIFDKEKSSQPFCCQEKPSINQTNSENPVFPDVFGNELFHRIKTEFPTYFDFWQNKLLNDCSIIENSVDGKCGITFEAKKDGIKQIADITEKFQNFQFCHEISCTENQFCPFFQLNCDETDFKFIDDELFYTQYFEFEQDFINSEFNQLIDEVYEQFDFYHFTDCVY</sequence>
<evidence type="ECO:0000313" key="2">
    <source>
        <dbReference type="Proteomes" id="UP000179807"/>
    </source>
</evidence>
<accession>A0A1J4J2Z6</accession>
<keyword evidence="2" id="KW-1185">Reference proteome</keyword>
<protein>
    <submittedName>
        <fullName evidence="1">Uncharacterized protein</fullName>
    </submittedName>
</protein>
<gene>
    <name evidence="1" type="ORF">TRFO_02308</name>
</gene>
<dbReference type="GeneID" id="94825304"/>
<evidence type="ECO:0000313" key="1">
    <source>
        <dbReference type="EMBL" id="OHS93798.1"/>
    </source>
</evidence>
<dbReference type="AlphaFoldDB" id="A0A1J4J2Z6"/>
<proteinExistence type="predicted"/>
<name>A0A1J4J2Z6_9EUKA</name>
<dbReference type="VEuPathDB" id="TrichDB:TRFO_02308"/>
<comment type="caution">
    <text evidence="1">The sequence shown here is derived from an EMBL/GenBank/DDBJ whole genome shotgun (WGS) entry which is preliminary data.</text>
</comment>
<dbReference type="EMBL" id="MLAK01001370">
    <property type="protein sequence ID" value="OHS93798.1"/>
    <property type="molecule type" value="Genomic_DNA"/>
</dbReference>
<reference evidence="1" key="1">
    <citation type="submission" date="2016-10" db="EMBL/GenBank/DDBJ databases">
        <authorList>
            <person name="Benchimol M."/>
            <person name="Almeida L.G."/>
            <person name="Vasconcelos A.T."/>
            <person name="Perreira-Neves A."/>
            <person name="Rosa I.A."/>
            <person name="Tasca T."/>
            <person name="Bogo M.R."/>
            <person name="de Souza W."/>
        </authorList>
    </citation>
    <scope>NUCLEOTIDE SEQUENCE [LARGE SCALE GENOMIC DNA]</scope>
    <source>
        <strain evidence="1">K</strain>
    </source>
</reference>
<dbReference type="Proteomes" id="UP000179807">
    <property type="component" value="Unassembled WGS sequence"/>
</dbReference>
<organism evidence="1 2">
    <name type="scientific">Tritrichomonas foetus</name>
    <dbReference type="NCBI Taxonomy" id="1144522"/>
    <lineage>
        <taxon>Eukaryota</taxon>
        <taxon>Metamonada</taxon>
        <taxon>Parabasalia</taxon>
        <taxon>Tritrichomonadida</taxon>
        <taxon>Tritrichomonadidae</taxon>
        <taxon>Tritrichomonas</taxon>
    </lineage>
</organism>
<dbReference type="RefSeq" id="XP_068346935.1">
    <property type="nucleotide sequence ID" value="XM_068490600.1"/>
</dbReference>